<protein>
    <submittedName>
        <fullName evidence="1">Flagellar hook-length control protein FliK</fullName>
    </submittedName>
</protein>
<evidence type="ECO:0000313" key="1">
    <source>
        <dbReference type="EMBL" id="MFM9327111.1"/>
    </source>
</evidence>
<keyword evidence="2" id="KW-1185">Reference proteome</keyword>
<comment type="caution">
    <text evidence="1">The sequence shown here is derived from an EMBL/GenBank/DDBJ whole genome shotgun (WGS) entry which is preliminary data.</text>
</comment>
<organism evidence="1 2">
    <name type="scientific">Paenibacillus mesotrionivorans</name>
    <dbReference type="NCBI Taxonomy" id="3160968"/>
    <lineage>
        <taxon>Bacteria</taxon>
        <taxon>Bacillati</taxon>
        <taxon>Bacillota</taxon>
        <taxon>Bacilli</taxon>
        <taxon>Bacillales</taxon>
        <taxon>Paenibacillaceae</taxon>
        <taxon>Paenibacillus</taxon>
    </lineage>
</organism>
<keyword evidence="1" id="KW-0966">Cell projection</keyword>
<accession>A0ACC7NR26</accession>
<name>A0ACC7NR26_9BACL</name>
<evidence type="ECO:0000313" key="2">
    <source>
        <dbReference type="Proteomes" id="UP001631969"/>
    </source>
</evidence>
<dbReference type="Proteomes" id="UP001631969">
    <property type="component" value="Unassembled WGS sequence"/>
</dbReference>
<proteinExistence type="predicted"/>
<sequence>MTTITPLVMTMPGNTGAVQGTAAGTASAAGSNAFGQMLVQVIGGTSAQAQTSTLPNLSTLLAGLLAGMSSEESAAILAGPDSEVLVKLLEQLADNPDLLEQHLGDEDMQAWLAQAALLLQGMQLLPAAVLNPEDASTLANQAEGESTAAPAMNAHQAQVVLKEFVQALNQHPNEIFLNQLQDKLAAILTKRNQPEQTLPVHTLEDGKAGANKSADVTFTVLPSTAASRLEMLAARHTPIQLADNGKGAQTLPQEQAESGQESGDTQEGPFSTAPVNGRHLLDRTQAPAESVPVRAGQLAEDISKFMLGKLRVQTGNGITEARLSLTPEALGHVDVRLTLHNGQLVAQFAAQTAMGKDALESQLAQLRNMLQSQGIQVEKIEVAQSPSLQSSMFQDPRGQQQSRQPGSHNREQARDGNEEYAVEAAAILRRETSEEDGFDVIA</sequence>
<gene>
    <name evidence="1" type="ORF">ACI1P1_02245</name>
</gene>
<keyword evidence="1" id="KW-0969">Cilium</keyword>
<dbReference type="EMBL" id="JBJURJ010000001">
    <property type="protein sequence ID" value="MFM9327111.1"/>
    <property type="molecule type" value="Genomic_DNA"/>
</dbReference>
<keyword evidence="1" id="KW-0282">Flagellum</keyword>
<reference evidence="1" key="1">
    <citation type="submission" date="2024-12" db="EMBL/GenBank/DDBJ databases">
        <authorList>
            <person name="Wu N."/>
        </authorList>
    </citation>
    <scope>NUCLEOTIDE SEQUENCE</scope>
    <source>
        <strain evidence="1">P15</strain>
    </source>
</reference>